<dbReference type="RefSeq" id="WP_243119878.1">
    <property type="nucleotide sequence ID" value="NZ_QFFZ01000040.1"/>
</dbReference>
<feature type="region of interest" description="Disordered" evidence="1">
    <location>
        <begin position="168"/>
        <end position="205"/>
    </location>
</feature>
<dbReference type="Pfam" id="PF09551">
    <property type="entry name" value="Spore_II_R"/>
    <property type="match status" value="1"/>
</dbReference>
<evidence type="ECO:0000313" key="2">
    <source>
        <dbReference type="EMBL" id="TEB09687.1"/>
    </source>
</evidence>
<feature type="compositionally biased region" description="Polar residues" evidence="1">
    <location>
        <begin position="168"/>
        <end position="177"/>
    </location>
</feature>
<name>A0A4Y7RN20_9FIRM</name>
<accession>A0A4Y7RN20</accession>
<proteinExistence type="predicted"/>
<gene>
    <name evidence="2" type="ORF">Pmgp_02933</name>
</gene>
<reference evidence="2 3" key="1">
    <citation type="journal article" date="2018" name="Environ. Microbiol.">
        <title>Novel energy conservation strategies and behaviour of Pelotomaculum schinkii driving syntrophic propionate catabolism.</title>
        <authorList>
            <person name="Hidalgo-Ahumada C.A.P."/>
            <person name="Nobu M.K."/>
            <person name="Narihiro T."/>
            <person name="Tamaki H."/>
            <person name="Liu W.T."/>
            <person name="Kamagata Y."/>
            <person name="Stams A.J.M."/>
            <person name="Imachi H."/>
            <person name="Sousa D.Z."/>
        </authorList>
    </citation>
    <scope>NUCLEOTIDE SEQUENCE [LARGE SCALE GENOMIC DNA]</scope>
    <source>
        <strain evidence="2 3">MGP</strain>
    </source>
</reference>
<comment type="caution">
    <text evidence="2">The sequence shown here is derived from an EMBL/GenBank/DDBJ whole genome shotgun (WGS) entry which is preliminary data.</text>
</comment>
<protein>
    <recommendedName>
        <fullName evidence="4">Stage II sporulation protein R</fullName>
    </recommendedName>
</protein>
<dbReference type="Proteomes" id="UP000297597">
    <property type="component" value="Unassembled WGS sequence"/>
</dbReference>
<keyword evidence="3" id="KW-1185">Reference proteome</keyword>
<evidence type="ECO:0000313" key="3">
    <source>
        <dbReference type="Proteomes" id="UP000297597"/>
    </source>
</evidence>
<dbReference type="AlphaFoldDB" id="A0A4Y7RN20"/>
<evidence type="ECO:0008006" key="4">
    <source>
        <dbReference type="Google" id="ProtNLM"/>
    </source>
</evidence>
<evidence type="ECO:0000256" key="1">
    <source>
        <dbReference type="SAM" id="MobiDB-lite"/>
    </source>
</evidence>
<dbReference type="EMBL" id="QFFZ01000040">
    <property type="protein sequence ID" value="TEB09687.1"/>
    <property type="molecule type" value="Genomic_DNA"/>
</dbReference>
<dbReference type="InterPro" id="IPR014202">
    <property type="entry name" value="Spore_II_R"/>
</dbReference>
<organism evidence="2 3">
    <name type="scientific">Pelotomaculum propionicicum</name>
    <dbReference type="NCBI Taxonomy" id="258475"/>
    <lineage>
        <taxon>Bacteria</taxon>
        <taxon>Bacillati</taxon>
        <taxon>Bacillota</taxon>
        <taxon>Clostridia</taxon>
        <taxon>Eubacteriales</taxon>
        <taxon>Desulfotomaculaceae</taxon>
        <taxon>Pelotomaculum</taxon>
    </lineage>
</organism>
<sequence length="233" mass="25692">MKKKMVIILSVFLILPGAALIYSMRDKSQETVYAPGHLIRLHVVANSDSASDQELKRKVRDEIIRYTQPALIKADNLDSARSIARANLAGIKEVADREIKAQGKTYPVQVEMDSFSFPTKHYGPFILPAGDYEAVKVTIGAGGGANWWCVLFPPLCFVDMSKMAESPQPVQAVSTDRNPPPESKESSGKPPEPEVLPITPPGTVETGLARAEKEVVTVEYRFKVLDFVRSFFA</sequence>
<dbReference type="NCBIfam" id="TIGR02837">
    <property type="entry name" value="spore_II_R"/>
    <property type="match status" value="1"/>
</dbReference>